<reference evidence="10 11" key="1">
    <citation type="submission" date="2019-01" db="EMBL/GenBank/DDBJ databases">
        <title>Draft genome sequence of Psathyrella aberdarensis IHI B618.</title>
        <authorList>
            <person name="Buettner E."/>
            <person name="Kellner H."/>
        </authorList>
    </citation>
    <scope>NUCLEOTIDE SEQUENCE [LARGE SCALE GENOMIC DNA]</scope>
    <source>
        <strain evidence="10 11">IHI B618</strain>
    </source>
</reference>
<evidence type="ECO:0000256" key="1">
    <source>
        <dbReference type="ARBA" id="ARBA00004477"/>
    </source>
</evidence>
<evidence type="ECO:0000256" key="3">
    <source>
        <dbReference type="ARBA" id="ARBA00005316"/>
    </source>
</evidence>
<dbReference type="Proteomes" id="UP000290288">
    <property type="component" value="Unassembled WGS sequence"/>
</dbReference>
<dbReference type="EMBL" id="SDEE01000341">
    <property type="protein sequence ID" value="RXW17429.1"/>
    <property type="molecule type" value="Genomic_DNA"/>
</dbReference>
<evidence type="ECO:0000313" key="11">
    <source>
        <dbReference type="Proteomes" id="UP000290288"/>
    </source>
</evidence>
<organism evidence="10 11">
    <name type="scientific">Candolleomyces aberdarensis</name>
    <dbReference type="NCBI Taxonomy" id="2316362"/>
    <lineage>
        <taxon>Eukaryota</taxon>
        <taxon>Fungi</taxon>
        <taxon>Dikarya</taxon>
        <taxon>Basidiomycota</taxon>
        <taxon>Agaricomycotina</taxon>
        <taxon>Agaricomycetes</taxon>
        <taxon>Agaricomycetidae</taxon>
        <taxon>Agaricales</taxon>
        <taxon>Agaricineae</taxon>
        <taxon>Psathyrellaceae</taxon>
        <taxon>Candolleomyces</taxon>
    </lineage>
</organism>
<dbReference type="PANTHER" id="PTHR21072">
    <property type="entry name" value="GPI TRANSAMIDASE COMPONENT PIG-S"/>
    <property type="match status" value="1"/>
</dbReference>
<dbReference type="AlphaFoldDB" id="A0A4Q2DD96"/>
<dbReference type="GO" id="GO:0016255">
    <property type="term" value="P:attachment of GPI anchor to protein"/>
    <property type="evidence" value="ECO:0007669"/>
    <property type="project" value="InterPro"/>
</dbReference>
<keyword evidence="6" id="KW-0256">Endoplasmic reticulum</keyword>
<comment type="caution">
    <text evidence="10">The sequence shown here is derived from an EMBL/GenBank/DDBJ whole genome shotgun (WGS) entry which is preliminary data.</text>
</comment>
<evidence type="ECO:0000256" key="4">
    <source>
        <dbReference type="ARBA" id="ARBA00022502"/>
    </source>
</evidence>
<keyword evidence="8" id="KW-0472">Membrane</keyword>
<comment type="pathway">
    <text evidence="2">Glycolipid biosynthesis; glycosylphosphatidylinositol-anchor biosynthesis.</text>
</comment>
<comment type="similarity">
    <text evidence="3">Belongs to the PIGS family.</text>
</comment>
<dbReference type="OrthoDB" id="28748at2759"/>
<sequence>MDAQPDKLPPGLRNPADIFFQKDGVRRAIIIAYWTAIILAIPLCLLNEDASLENSVMGWDVRKGIEEHVQPILDALSSQHNFTIESQVQSYAPLAFDLRPVSNDSFGLSYDDLTVFVNSAEWTLSSSVSNDPVLHFLLFVPSSDHSPLNILNSDGTLSKSTAFILPQWGGIVIYNQPQISTMPKLSEHGLHRSFSTFATQLMTLLGVPELPSGILRSPNDSGLISAWQLDALVRRRILETAKGTQDTLRSFIQLANQIDNMPIGESVRNDIEGSLNALEKVTLFTIP</sequence>
<keyword evidence="11" id="KW-1185">Reference proteome</keyword>
<comment type="subcellular location">
    <subcellularLocation>
        <location evidence="1">Endoplasmic reticulum membrane</location>
        <topology evidence="1">Multi-pass membrane protein</topology>
    </subcellularLocation>
</comment>
<evidence type="ECO:0000256" key="8">
    <source>
        <dbReference type="ARBA" id="ARBA00023136"/>
    </source>
</evidence>
<dbReference type="PANTHER" id="PTHR21072:SF13">
    <property type="entry name" value="GPI TRANSAMIDASE COMPONENT PIG-S"/>
    <property type="match status" value="1"/>
</dbReference>
<dbReference type="UniPathway" id="UPA00196"/>
<name>A0A4Q2DD96_9AGAR</name>
<keyword evidence="9" id="KW-0325">Glycoprotein</keyword>
<protein>
    <submittedName>
        <fullName evidence="10">Uncharacterized protein</fullName>
    </submittedName>
</protein>
<evidence type="ECO:0000313" key="10">
    <source>
        <dbReference type="EMBL" id="RXW17429.1"/>
    </source>
</evidence>
<evidence type="ECO:0000256" key="7">
    <source>
        <dbReference type="ARBA" id="ARBA00022989"/>
    </source>
</evidence>
<proteinExistence type="inferred from homology"/>
<evidence type="ECO:0000256" key="6">
    <source>
        <dbReference type="ARBA" id="ARBA00022824"/>
    </source>
</evidence>
<evidence type="ECO:0000256" key="9">
    <source>
        <dbReference type="ARBA" id="ARBA00023180"/>
    </source>
</evidence>
<evidence type="ECO:0000256" key="2">
    <source>
        <dbReference type="ARBA" id="ARBA00004687"/>
    </source>
</evidence>
<dbReference type="STRING" id="2316362.A0A4Q2DD96"/>
<keyword evidence="4" id="KW-0337">GPI-anchor biosynthesis</keyword>
<dbReference type="GO" id="GO:0006506">
    <property type="term" value="P:GPI anchor biosynthetic process"/>
    <property type="evidence" value="ECO:0007669"/>
    <property type="project" value="UniProtKB-UniPathway"/>
</dbReference>
<dbReference type="InterPro" id="IPR019540">
    <property type="entry name" value="PtdIno-glycan_biosynth_class_S"/>
</dbReference>
<dbReference type="GO" id="GO:0042765">
    <property type="term" value="C:GPI-anchor transamidase complex"/>
    <property type="evidence" value="ECO:0007669"/>
    <property type="project" value="InterPro"/>
</dbReference>
<gene>
    <name evidence="10" type="ORF">EST38_g8427</name>
</gene>
<accession>A0A4Q2DD96</accession>
<evidence type="ECO:0000256" key="5">
    <source>
        <dbReference type="ARBA" id="ARBA00022692"/>
    </source>
</evidence>
<dbReference type="Pfam" id="PF10510">
    <property type="entry name" value="PIG-S"/>
    <property type="match status" value="1"/>
</dbReference>
<keyword evidence="7" id="KW-1133">Transmembrane helix</keyword>
<keyword evidence="5" id="KW-0812">Transmembrane</keyword>